<keyword evidence="1" id="KW-0812">Transmembrane</keyword>
<name>W9SGW1_9ROSA</name>
<sequence>MVFEPSAQPVRINCSAGLDQVFKLFDLIRLFGLLGQVGLFRLLSQVDMFGLLNPICLFGLFFSSSACSGCSSFVLFLFGTPGYFSFVRHCLANSDYSSPFSMLGCSSFVRPVQNYSNLVRPDRGYSTPIRLTCSGLPLLFGLFRKGAYLPFIK</sequence>
<keyword evidence="1" id="KW-0472">Membrane</keyword>
<feature type="transmembrane region" description="Helical" evidence="1">
    <location>
        <begin position="55"/>
        <end position="78"/>
    </location>
</feature>
<gene>
    <name evidence="2" type="ORF">L484_002254</name>
</gene>
<dbReference type="Proteomes" id="UP000030645">
    <property type="component" value="Unassembled WGS sequence"/>
</dbReference>
<feature type="transmembrane region" description="Helical" evidence="1">
    <location>
        <begin position="27"/>
        <end position="43"/>
    </location>
</feature>
<keyword evidence="1" id="KW-1133">Transmembrane helix</keyword>
<proteinExistence type="predicted"/>
<evidence type="ECO:0000313" key="2">
    <source>
        <dbReference type="EMBL" id="EXC28181.1"/>
    </source>
</evidence>
<accession>W9SGW1</accession>
<reference evidence="3" key="1">
    <citation type="submission" date="2013-01" db="EMBL/GenBank/DDBJ databases">
        <title>Draft Genome Sequence of a Mulberry Tree, Morus notabilis C.K. Schneid.</title>
        <authorList>
            <person name="He N."/>
            <person name="Zhao S."/>
        </authorList>
    </citation>
    <scope>NUCLEOTIDE SEQUENCE</scope>
</reference>
<evidence type="ECO:0000256" key="1">
    <source>
        <dbReference type="SAM" id="Phobius"/>
    </source>
</evidence>
<evidence type="ECO:0000313" key="3">
    <source>
        <dbReference type="Proteomes" id="UP000030645"/>
    </source>
</evidence>
<protein>
    <submittedName>
        <fullName evidence="2">Uncharacterized protein</fullName>
    </submittedName>
</protein>
<organism evidence="2 3">
    <name type="scientific">Morus notabilis</name>
    <dbReference type="NCBI Taxonomy" id="981085"/>
    <lineage>
        <taxon>Eukaryota</taxon>
        <taxon>Viridiplantae</taxon>
        <taxon>Streptophyta</taxon>
        <taxon>Embryophyta</taxon>
        <taxon>Tracheophyta</taxon>
        <taxon>Spermatophyta</taxon>
        <taxon>Magnoliopsida</taxon>
        <taxon>eudicotyledons</taxon>
        <taxon>Gunneridae</taxon>
        <taxon>Pentapetalae</taxon>
        <taxon>rosids</taxon>
        <taxon>fabids</taxon>
        <taxon>Rosales</taxon>
        <taxon>Moraceae</taxon>
        <taxon>Moreae</taxon>
        <taxon>Morus</taxon>
    </lineage>
</organism>
<dbReference type="AlphaFoldDB" id="W9SGW1"/>
<dbReference type="EMBL" id="KE346161">
    <property type="protein sequence ID" value="EXC28181.1"/>
    <property type="molecule type" value="Genomic_DNA"/>
</dbReference>
<keyword evidence="3" id="KW-1185">Reference proteome</keyword>